<protein>
    <submittedName>
        <fullName evidence="2">Uncharacterized protein</fullName>
    </submittedName>
</protein>
<organism evidence="2 3">
    <name type="scientific">Rhodovibrio sodomensis</name>
    <dbReference type="NCBI Taxonomy" id="1088"/>
    <lineage>
        <taxon>Bacteria</taxon>
        <taxon>Pseudomonadati</taxon>
        <taxon>Pseudomonadota</taxon>
        <taxon>Alphaproteobacteria</taxon>
        <taxon>Rhodospirillales</taxon>
        <taxon>Rhodovibrionaceae</taxon>
        <taxon>Rhodovibrio</taxon>
    </lineage>
</organism>
<accession>A0ABS1DDV5</accession>
<comment type="caution">
    <text evidence="2">The sequence shown here is derived from an EMBL/GenBank/DDBJ whole genome shotgun (WGS) entry which is preliminary data.</text>
</comment>
<name>A0ABS1DDV5_9PROT</name>
<feature type="compositionally biased region" description="Basic and acidic residues" evidence="1">
    <location>
        <begin position="1"/>
        <end position="10"/>
    </location>
</feature>
<feature type="compositionally biased region" description="Low complexity" evidence="1">
    <location>
        <begin position="15"/>
        <end position="26"/>
    </location>
</feature>
<evidence type="ECO:0000256" key="1">
    <source>
        <dbReference type="SAM" id="MobiDB-lite"/>
    </source>
</evidence>
<reference evidence="2 3" key="1">
    <citation type="journal article" date="2020" name="Microorganisms">
        <title>Osmotic Adaptation and Compatible Solute Biosynthesis of Phototrophic Bacteria as Revealed from Genome Analyses.</title>
        <authorList>
            <person name="Imhoff J.F."/>
            <person name="Rahn T."/>
            <person name="Kunzel S."/>
            <person name="Keller A."/>
            <person name="Neulinger S.C."/>
        </authorList>
    </citation>
    <scope>NUCLEOTIDE SEQUENCE [LARGE SCALE GENOMIC DNA]</scope>
    <source>
        <strain evidence="2 3">DSM 9895</strain>
    </source>
</reference>
<evidence type="ECO:0000313" key="3">
    <source>
        <dbReference type="Proteomes" id="UP001296873"/>
    </source>
</evidence>
<proteinExistence type="predicted"/>
<dbReference type="Proteomes" id="UP001296873">
    <property type="component" value="Unassembled WGS sequence"/>
</dbReference>
<sequence>MDKAVDETRGGPRQAPEGAAETPGAGSRTGRTGSVLAEWEAAIAPGARCLNPTSARYRVQARNPARAALAALQRHGLTGEQARGWGIGIAVHLLPDTGHPRAVYAVDGPAGSPMLQLRYARLLPGTSELLTGGESPFDAGALAREVPKTARRWAEARVGSSGITEVLRGTFWQREATLYCSTALVLSAFGFPMSTEVFAVGGILLMMQGAVRLIVHESRIFALARSILRNPEHVGQLRADSQRMLFLRGHALLGPAGRQIRRVLRERAAVPDLTGPSRLMLLLDEDAAVTTGAGAYGIVPEETLPESDNVLTVVFRRPRKPDMPPPAETAASSGDAPPTAVGAPAGLPARRANHRPAEVDEVEVIEAELLDPEAYYGDRPQRNWWA</sequence>
<evidence type="ECO:0000313" key="2">
    <source>
        <dbReference type="EMBL" id="MBK1668626.1"/>
    </source>
</evidence>
<keyword evidence="3" id="KW-1185">Reference proteome</keyword>
<gene>
    <name evidence="2" type="ORF">CKO28_11355</name>
</gene>
<feature type="region of interest" description="Disordered" evidence="1">
    <location>
        <begin position="1"/>
        <end position="31"/>
    </location>
</feature>
<dbReference type="RefSeq" id="WP_200340942.1">
    <property type="nucleotide sequence ID" value="NZ_NRRL01000027.1"/>
</dbReference>
<dbReference type="EMBL" id="NRRL01000027">
    <property type="protein sequence ID" value="MBK1668626.1"/>
    <property type="molecule type" value="Genomic_DNA"/>
</dbReference>
<feature type="region of interest" description="Disordered" evidence="1">
    <location>
        <begin position="317"/>
        <end position="358"/>
    </location>
</feature>